<feature type="transmembrane region" description="Helical" evidence="1">
    <location>
        <begin position="6"/>
        <end position="23"/>
    </location>
</feature>
<gene>
    <name evidence="2" type="ORF">HNP37_001252</name>
</gene>
<evidence type="ECO:0000313" key="2">
    <source>
        <dbReference type="EMBL" id="MBB4801213.1"/>
    </source>
</evidence>
<proteinExistence type="predicted"/>
<keyword evidence="1" id="KW-0472">Membrane</keyword>
<keyword evidence="1" id="KW-0812">Transmembrane</keyword>
<evidence type="ECO:0000313" key="3">
    <source>
        <dbReference type="Proteomes" id="UP000561681"/>
    </source>
</evidence>
<comment type="caution">
    <text evidence="2">The sequence shown here is derived from an EMBL/GenBank/DDBJ whole genome shotgun (WGS) entry which is preliminary data.</text>
</comment>
<dbReference type="Proteomes" id="UP000561681">
    <property type="component" value="Unassembled WGS sequence"/>
</dbReference>
<evidence type="ECO:0000256" key="1">
    <source>
        <dbReference type="SAM" id="Phobius"/>
    </source>
</evidence>
<keyword evidence="3" id="KW-1185">Reference proteome</keyword>
<keyword evidence="2" id="KW-0132">Cell division</keyword>
<dbReference type="EMBL" id="JACHLD010000001">
    <property type="protein sequence ID" value="MBB4801213.1"/>
    <property type="molecule type" value="Genomic_DNA"/>
</dbReference>
<reference evidence="2 3" key="1">
    <citation type="submission" date="2020-08" db="EMBL/GenBank/DDBJ databases">
        <title>Functional genomics of gut bacteria from endangered species of beetles.</title>
        <authorList>
            <person name="Carlos-Shanley C."/>
        </authorList>
    </citation>
    <scope>NUCLEOTIDE SEQUENCE [LARGE SCALE GENOMIC DNA]</scope>
    <source>
        <strain evidence="2 3">S00142</strain>
    </source>
</reference>
<keyword evidence="2" id="KW-0131">Cell cycle</keyword>
<accession>A0A7W7N626</accession>
<organism evidence="2 3">
    <name type="scientific">Flavobacterium nitrogenifigens</name>
    <dbReference type="NCBI Taxonomy" id="1617283"/>
    <lineage>
        <taxon>Bacteria</taxon>
        <taxon>Pseudomonadati</taxon>
        <taxon>Bacteroidota</taxon>
        <taxon>Flavobacteriia</taxon>
        <taxon>Flavobacteriales</taxon>
        <taxon>Flavobacteriaceae</taxon>
        <taxon>Flavobacterium</taxon>
    </lineage>
</organism>
<keyword evidence="1" id="KW-1133">Transmembrane helix</keyword>
<sequence length="58" mass="6621">MDVNWNIIGVVAILVLILVVLTIRKNLKEKKKLENLLNNDFKKAEKKDVDADDSANEK</sequence>
<name>A0A7W7N626_9FLAO</name>
<dbReference type="RefSeq" id="WP_184159466.1">
    <property type="nucleotide sequence ID" value="NZ_JACHLD010000001.1"/>
</dbReference>
<dbReference type="GO" id="GO:0051301">
    <property type="term" value="P:cell division"/>
    <property type="evidence" value="ECO:0007669"/>
    <property type="project" value="UniProtKB-KW"/>
</dbReference>
<dbReference type="AlphaFoldDB" id="A0A7W7N626"/>
<protein>
    <submittedName>
        <fullName evidence="2">Septal ring-binding cell division protein DamX</fullName>
    </submittedName>
</protein>